<evidence type="ECO:0000259" key="6">
    <source>
        <dbReference type="PROSITE" id="PS00703"/>
    </source>
</evidence>
<dbReference type="SUPFAM" id="SSF55904">
    <property type="entry name" value="Ornithine decarboxylase C-terminal domain"/>
    <property type="match status" value="1"/>
</dbReference>
<dbReference type="PANTHER" id="PTHR43277:SF4">
    <property type="entry name" value="ARGININE DECARBOXYLASE"/>
    <property type="match status" value="1"/>
</dbReference>
<evidence type="ECO:0000256" key="4">
    <source>
        <dbReference type="ARBA" id="ARBA00022898"/>
    </source>
</evidence>
<keyword evidence="4" id="KW-0663">Pyridoxal phosphate</keyword>
<evidence type="ECO:0000256" key="1">
    <source>
        <dbReference type="ARBA" id="ARBA00001933"/>
    </source>
</evidence>
<comment type="cofactor">
    <cofactor evidence="1">
        <name>pyridoxal 5'-phosphate</name>
        <dbReference type="ChEBI" id="CHEBI:597326"/>
    </cofactor>
</comment>
<dbReference type="InterPro" id="IPR015421">
    <property type="entry name" value="PyrdxlP-dep_Trfase_major"/>
</dbReference>
<dbReference type="GO" id="GO:0008792">
    <property type="term" value="F:arginine decarboxylase activity"/>
    <property type="evidence" value="ECO:0007669"/>
    <property type="project" value="UniProtKB-EC"/>
</dbReference>
<dbReference type="Pfam" id="PF03711">
    <property type="entry name" value="OKR_DC_1_C"/>
    <property type="match status" value="1"/>
</dbReference>
<dbReference type="PANTHER" id="PTHR43277">
    <property type="entry name" value="ARGININE DECARBOXYLASE"/>
    <property type="match status" value="1"/>
</dbReference>
<dbReference type="SUPFAM" id="SSF53383">
    <property type="entry name" value="PLP-dependent transferases"/>
    <property type="match status" value="1"/>
</dbReference>
<name>F6BFE9_THEXL</name>
<evidence type="ECO:0000256" key="5">
    <source>
        <dbReference type="ARBA" id="ARBA00023239"/>
    </source>
</evidence>
<dbReference type="eggNOG" id="COG1982">
    <property type="taxonomic scope" value="Bacteria"/>
</dbReference>
<keyword evidence="5 7" id="KW-0456">Lyase</keyword>
<evidence type="ECO:0000313" key="8">
    <source>
        <dbReference type="Proteomes" id="UP000007239"/>
    </source>
</evidence>
<keyword evidence="3" id="KW-0210">Decarboxylase</keyword>
<accession>F6BFE9</accession>
<feature type="domain" description="Orn/Lys/Arg decarboxylases family 1 pyridoxal-P attachment site" evidence="6">
    <location>
        <begin position="223"/>
        <end position="237"/>
    </location>
</feature>
<dbReference type="AlphaFoldDB" id="F6BFE9"/>
<dbReference type="EMBL" id="CP002739">
    <property type="protein sequence ID" value="AEF16227.1"/>
    <property type="molecule type" value="Genomic_DNA"/>
</dbReference>
<sequence length="485" mass="53498">MTKYTQNDAPLFEALKNYVEENVYAFHVPGHKHGKGNREFTQYVGSAVMGIDVNSMEDLDNLANPVGVIEEAHKLAAKAFGADYAYFLVNGTTSGIQAMIMAATEPGDKIIMPRNAHKSAFSALILSGAVPVYLYPEIDEDLDIALGISADKVQEAILANPDAKAVLILNPTYYGITSELEKIINVAHENNMAVLCDEAHGSHFYFHPDMPHGGITLGADICALSIHKTGGSMTQSSLLLSKGNRVEVSSIKSILNLLQSTSASYVLMASLDVARKQLATKGEEMLMKVIELSEYAREEINKIDGLKAITQKDIMSPYMLDPTKLVINVSKTGMTGYEIMRELRLKYHIQLEMADLSNIMAIISLGDEKDDVEHLIRSLKEFAKMNKNNGEITTGNIIRPEVIVAPRDAYYSKSRSILLDDAEGEICAEMIMAYPPGIPMICPGERITKDIIERVKLLKRQHCQLQGTEDPNIDHIKVLGHVYKV</sequence>
<evidence type="ECO:0000256" key="2">
    <source>
        <dbReference type="ARBA" id="ARBA00010671"/>
    </source>
</evidence>
<reference evidence="7" key="1">
    <citation type="submission" date="2011-05" db="EMBL/GenBank/DDBJ databases">
        <title>Complete sequence of Thermoanaerobacterium xylanolyticum LX-11.</title>
        <authorList>
            <consortium name="US DOE Joint Genome Institute"/>
            <person name="Lucas S."/>
            <person name="Han J."/>
            <person name="Lapidus A."/>
            <person name="Cheng J.-F."/>
            <person name="Goodwin L."/>
            <person name="Pitluck S."/>
            <person name="Peters L."/>
            <person name="Mikhailova N."/>
            <person name="Lu M."/>
            <person name="Han C."/>
            <person name="Tapia R."/>
            <person name="Land M."/>
            <person name="Hauser L."/>
            <person name="Kyrpides N."/>
            <person name="Ivanova N."/>
            <person name="Pagani I."/>
            <person name="Hemme C."/>
            <person name="Woyke T."/>
        </authorList>
    </citation>
    <scope>NUCLEOTIDE SEQUENCE</scope>
    <source>
        <strain evidence="7">LX-11</strain>
    </source>
</reference>
<protein>
    <submittedName>
        <fullName evidence="7">Arginine decarboxylase</fullName>
        <ecNumber evidence="7">4.1.1.19</ecNumber>
    </submittedName>
</protein>
<dbReference type="InterPro" id="IPR000310">
    <property type="entry name" value="Orn/Lys/Arg_deCO2ase_major_dom"/>
</dbReference>
<comment type="similarity">
    <text evidence="2">Belongs to the Orn/Lys/Arg decarboxylase class-I family.</text>
</comment>
<dbReference type="EC" id="4.1.1.19" evidence="7"/>
<evidence type="ECO:0000256" key="3">
    <source>
        <dbReference type="ARBA" id="ARBA00022793"/>
    </source>
</evidence>
<dbReference type="InterPro" id="IPR052357">
    <property type="entry name" value="Orn_Lys_Arg_decarboxylase-I"/>
</dbReference>
<dbReference type="PROSITE" id="PS00703">
    <property type="entry name" value="OKR_DC_1"/>
    <property type="match status" value="1"/>
</dbReference>
<dbReference type="Pfam" id="PF01276">
    <property type="entry name" value="OKR_DC_1"/>
    <property type="match status" value="1"/>
</dbReference>
<dbReference type="CDD" id="cd00615">
    <property type="entry name" value="Orn_deC_like"/>
    <property type="match status" value="1"/>
</dbReference>
<organism evidence="7 8">
    <name type="scientific">Thermoanaerobacterium xylanolyticum (strain ATCC 49914 / DSM 7097 / LX-11)</name>
    <dbReference type="NCBI Taxonomy" id="858215"/>
    <lineage>
        <taxon>Bacteria</taxon>
        <taxon>Bacillati</taxon>
        <taxon>Bacillota</taxon>
        <taxon>Clostridia</taxon>
        <taxon>Thermoanaerobacterales</taxon>
        <taxon>Thermoanaerobacteraceae</taxon>
        <taxon>Thermoanaerobacterium</taxon>
    </lineage>
</organism>
<keyword evidence="8" id="KW-1185">Reference proteome</keyword>
<dbReference type="HOGENOM" id="CLU_025925_2_1_9"/>
<dbReference type="Proteomes" id="UP000007239">
    <property type="component" value="Chromosome"/>
</dbReference>
<dbReference type="InterPro" id="IPR036633">
    <property type="entry name" value="Prn/Lys/Arg_de-COase_C_sf"/>
</dbReference>
<gene>
    <name evidence="7" type="ordered locus">Thexy_0167</name>
</gene>
<dbReference type="RefSeq" id="WP_013786988.1">
    <property type="nucleotide sequence ID" value="NC_015555.1"/>
</dbReference>
<dbReference type="KEGG" id="txy:Thexy_0167"/>
<dbReference type="InterPro" id="IPR008286">
    <property type="entry name" value="Prn/Lys/Arg_de-COase_C"/>
</dbReference>
<dbReference type="InterPro" id="IPR015424">
    <property type="entry name" value="PyrdxlP-dep_Trfase"/>
</dbReference>
<proteinExistence type="inferred from homology"/>
<evidence type="ECO:0000313" key="7">
    <source>
        <dbReference type="EMBL" id="AEF16227.1"/>
    </source>
</evidence>
<dbReference type="Gene3D" id="3.40.640.10">
    <property type="entry name" value="Type I PLP-dependent aspartate aminotransferase-like (Major domain)"/>
    <property type="match status" value="1"/>
</dbReference>
<dbReference type="STRING" id="858215.Thexy_0167"/>
<dbReference type="Gene3D" id="3.90.100.10">
    <property type="entry name" value="Orn/Lys/Arg decarboxylase, C-terminal domain"/>
    <property type="match status" value="1"/>
</dbReference>